<reference evidence="3 4" key="1">
    <citation type="submission" date="2019-06" db="EMBL/GenBank/DDBJ databases">
        <title>Sorghum-associated microbial communities from plants grown in Nebraska, USA.</title>
        <authorList>
            <person name="Schachtman D."/>
        </authorList>
    </citation>
    <scope>NUCLEOTIDE SEQUENCE [LARGE SCALE GENOMIC DNA]</scope>
    <source>
        <strain evidence="3 4">1209</strain>
    </source>
</reference>
<dbReference type="InterPro" id="IPR048503">
    <property type="entry name" value="NamZ_C"/>
</dbReference>
<dbReference type="AlphaFoldDB" id="A0A561PXS3"/>
<dbReference type="Gene3D" id="3.90.1150.140">
    <property type="match status" value="1"/>
</dbReference>
<evidence type="ECO:0000313" key="4">
    <source>
        <dbReference type="Proteomes" id="UP000320811"/>
    </source>
</evidence>
<dbReference type="Pfam" id="PF07075">
    <property type="entry name" value="NamZ_N"/>
    <property type="match status" value="1"/>
</dbReference>
<dbReference type="Proteomes" id="UP000320811">
    <property type="component" value="Unassembled WGS sequence"/>
</dbReference>
<keyword evidence="4" id="KW-1185">Reference proteome</keyword>
<evidence type="ECO:0000313" key="3">
    <source>
        <dbReference type="EMBL" id="TWF42921.1"/>
    </source>
</evidence>
<dbReference type="InterPro" id="IPR008302">
    <property type="entry name" value="NamZ"/>
</dbReference>
<evidence type="ECO:0000259" key="1">
    <source>
        <dbReference type="Pfam" id="PF07075"/>
    </source>
</evidence>
<name>A0A561PXS3_9BACT</name>
<dbReference type="InterPro" id="IPR048502">
    <property type="entry name" value="NamZ_N"/>
</dbReference>
<dbReference type="Gene3D" id="3.40.50.12170">
    <property type="entry name" value="Uncharacterised protein PF07075, DUF1343"/>
    <property type="match status" value="1"/>
</dbReference>
<feature type="domain" description="Peptidoglycan beta-N-acetylmuramidase NamZ C-terminal" evidence="2">
    <location>
        <begin position="235"/>
        <end position="399"/>
    </location>
</feature>
<dbReference type="PANTHER" id="PTHR42915:SF1">
    <property type="entry name" value="PEPTIDOGLYCAN BETA-N-ACETYLMURAMIDASE NAMZ"/>
    <property type="match status" value="1"/>
</dbReference>
<sequence>MPGPFMHNILFGIDVLLAQEPPWKSKRIALVTNHAATTQQFIPSRLALKQQGFNIVKLFSPEHGLDTTGADGHAMDNGIDPQTTLPVTSLYGDKLAPSPSDLADIDLVLFDIPDIGSRFYTYLWTLSYVLEACATCSIPFIITDRPNPLSGNLTLAEGPLLDEAHCSSFIGRWSIPVRHSCTLGELARYFNRSRGINCQLEVIPCVDWHRNLYYTDWSHSFVPLSPAIPAFESALLYPGLCFLEATNCSEGRGTAVPFRVAGAPWLLANDTARLFNTLVPALSGHVYARPIVFTPVEGKYAGKPCNGVMLHVADPSSFLPVATGWLLVKIIKTLHPANFQWSPYPTHVNPTGTKHLDLLSGISDTEMLFETALPDFIDVIKQQVTLSDWSMRIQPYLMYT</sequence>
<dbReference type="PIRSF" id="PIRSF016719">
    <property type="entry name" value="UCP016719"/>
    <property type="match status" value="1"/>
</dbReference>
<evidence type="ECO:0000259" key="2">
    <source>
        <dbReference type="Pfam" id="PF20732"/>
    </source>
</evidence>
<accession>A0A561PXS3</accession>
<proteinExistence type="predicted"/>
<dbReference type="PANTHER" id="PTHR42915">
    <property type="entry name" value="HYPOTHETICAL 460 KDA PROTEIN IN FEUA-SIGW INTERGENIC REGION [PRECURSOR]"/>
    <property type="match status" value="1"/>
</dbReference>
<dbReference type="EMBL" id="VIWO01000002">
    <property type="protein sequence ID" value="TWF42921.1"/>
    <property type="molecule type" value="Genomic_DNA"/>
</dbReference>
<comment type="caution">
    <text evidence="3">The sequence shown here is derived from an EMBL/GenBank/DDBJ whole genome shotgun (WGS) entry which is preliminary data.</text>
</comment>
<dbReference type="Pfam" id="PF20732">
    <property type="entry name" value="NamZ_C"/>
    <property type="match status" value="1"/>
</dbReference>
<organism evidence="3 4">
    <name type="scientific">Chitinophaga polysaccharea</name>
    <dbReference type="NCBI Taxonomy" id="1293035"/>
    <lineage>
        <taxon>Bacteria</taxon>
        <taxon>Pseudomonadati</taxon>
        <taxon>Bacteroidota</taxon>
        <taxon>Chitinophagia</taxon>
        <taxon>Chitinophagales</taxon>
        <taxon>Chitinophagaceae</taxon>
        <taxon>Chitinophaga</taxon>
    </lineage>
</organism>
<feature type="domain" description="Peptidoglycan beta-N-acetylmuramidase NamZ N-terminal" evidence="1">
    <location>
        <begin position="28"/>
        <end position="231"/>
    </location>
</feature>
<protein>
    <submittedName>
        <fullName evidence="3">Uncharacterized protein YbbC (DUF1343 family)</fullName>
    </submittedName>
</protein>
<gene>
    <name evidence="3" type="ORF">FHW36_102683</name>
</gene>
<dbReference type="GO" id="GO:0033922">
    <property type="term" value="F:peptidoglycan beta-N-acetylmuramidase activity"/>
    <property type="evidence" value="ECO:0007669"/>
    <property type="project" value="InterPro"/>
</dbReference>